<organism evidence="1 2">
    <name type="scientific">Dendrobium nobile</name>
    <name type="common">Orchid</name>
    <dbReference type="NCBI Taxonomy" id="94219"/>
    <lineage>
        <taxon>Eukaryota</taxon>
        <taxon>Viridiplantae</taxon>
        <taxon>Streptophyta</taxon>
        <taxon>Embryophyta</taxon>
        <taxon>Tracheophyta</taxon>
        <taxon>Spermatophyta</taxon>
        <taxon>Magnoliopsida</taxon>
        <taxon>Liliopsida</taxon>
        <taxon>Asparagales</taxon>
        <taxon>Orchidaceae</taxon>
        <taxon>Epidendroideae</taxon>
        <taxon>Malaxideae</taxon>
        <taxon>Dendrobiinae</taxon>
        <taxon>Dendrobium</taxon>
    </lineage>
</organism>
<keyword evidence="2" id="KW-1185">Reference proteome</keyword>
<gene>
    <name evidence="1" type="ORF">KFK09_006840</name>
</gene>
<evidence type="ECO:0000313" key="1">
    <source>
        <dbReference type="EMBL" id="KAI0519394.1"/>
    </source>
</evidence>
<proteinExistence type="predicted"/>
<dbReference type="EMBL" id="JAGYWB010000006">
    <property type="protein sequence ID" value="KAI0519394.1"/>
    <property type="molecule type" value="Genomic_DNA"/>
</dbReference>
<reference evidence="1" key="1">
    <citation type="journal article" date="2022" name="Front. Genet.">
        <title>Chromosome-Scale Assembly of the Dendrobium nobile Genome Provides Insights Into the Molecular Mechanism of the Biosynthesis of the Medicinal Active Ingredient of Dendrobium.</title>
        <authorList>
            <person name="Xu Q."/>
            <person name="Niu S.-C."/>
            <person name="Li K.-L."/>
            <person name="Zheng P.-J."/>
            <person name="Zhang X.-J."/>
            <person name="Jia Y."/>
            <person name="Liu Y."/>
            <person name="Niu Y.-X."/>
            <person name="Yu L.-H."/>
            <person name="Chen D.-F."/>
            <person name="Zhang G.-Q."/>
        </authorList>
    </citation>
    <scope>NUCLEOTIDE SEQUENCE</scope>
    <source>
        <tissue evidence="1">Leaf</tissue>
    </source>
</reference>
<dbReference type="AlphaFoldDB" id="A0A8T3BVI5"/>
<dbReference type="Proteomes" id="UP000829196">
    <property type="component" value="Unassembled WGS sequence"/>
</dbReference>
<comment type="caution">
    <text evidence="1">The sequence shown here is derived from an EMBL/GenBank/DDBJ whole genome shotgun (WGS) entry which is preliminary data.</text>
</comment>
<name>A0A8T3BVI5_DENNO</name>
<sequence length="88" mass="9890">MSALSSRHFWRDRIASVWSVVARVDDRNWTPMTEGGVRGRVRCRTELVAGLESGLNSGLGFELMSELRIDLKSSLKHGLKLTGGWIEF</sequence>
<evidence type="ECO:0000313" key="2">
    <source>
        <dbReference type="Proteomes" id="UP000829196"/>
    </source>
</evidence>
<accession>A0A8T3BVI5</accession>
<protein>
    <submittedName>
        <fullName evidence="1">Uncharacterized protein</fullName>
    </submittedName>
</protein>